<dbReference type="Proteomes" id="UP001195483">
    <property type="component" value="Unassembled WGS sequence"/>
</dbReference>
<reference evidence="4" key="1">
    <citation type="journal article" date="2021" name="Genome Biol. Evol.">
        <title>A High-Quality Reference Genome for a Parasitic Bivalve with Doubly Uniparental Inheritance (Bivalvia: Unionida).</title>
        <authorList>
            <person name="Smith C.H."/>
        </authorList>
    </citation>
    <scope>NUCLEOTIDE SEQUENCE</scope>
    <source>
        <strain evidence="4">CHS0354</strain>
    </source>
</reference>
<proteinExistence type="predicted"/>
<dbReference type="SUPFAM" id="SSF48726">
    <property type="entry name" value="Immunoglobulin"/>
    <property type="match status" value="1"/>
</dbReference>
<dbReference type="SMART" id="SM00409">
    <property type="entry name" value="IG"/>
    <property type="match status" value="1"/>
</dbReference>
<keyword evidence="5" id="KW-1185">Reference proteome</keyword>
<dbReference type="InterPro" id="IPR003599">
    <property type="entry name" value="Ig_sub"/>
</dbReference>
<dbReference type="AlphaFoldDB" id="A0AAE0SBK6"/>
<dbReference type="InterPro" id="IPR013098">
    <property type="entry name" value="Ig_I-set"/>
</dbReference>
<dbReference type="InterPro" id="IPR036179">
    <property type="entry name" value="Ig-like_dom_sf"/>
</dbReference>
<name>A0AAE0SBK6_9BIVA</name>
<feature type="compositionally biased region" description="Polar residues" evidence="1">
    <location>
        <begin position="164"/>
        <end position="178"/>
    </location>
</feature>
<evidence type="ECO:0000259" key="3">
    <source>
        <dbReference type="PROSITE" id="PS50835"/>
    </source>
</evidence>
<dbReference type="InterPro" id="IPR013783">
    <property type="entry name" value="Ig-like_fold"/>
</dbReference>
<keyword evidence="2" id="KW-0472">Membrane</keyword>
<comment type="caution">
    <text evidence="4">The sequence shown here is derived from an EMBL/GenBank/DDBJ whole genome shotgun (WGS) entry which is preliminary data.</text>
</comment>
<keyword evidence="2" id="KW-0812">Transmembrane</keyword>
<accession>A0AAE0SBK6</accession>
<feature type="domain" description="Ig-like" evidence="3">
    <location>
        <begin position="2"/>
        <end position="101"/>
    </location>
</feature>
<dbReference type="Gene3D" id="2.60.40.10">
    <property type="entry name" value="Immunoglobulins"/>
    <property type="match status" value="1"/>
</dbReference>
<dbReference type="InterPro" id="IPR007110">
    <property type="entry name" value="Ig-like_dom"/>
</dbReference>
<gene>
    <name evidence="4" type="ORF">CHS0354_028452</name>
</gene>
<dbReference type="Pfam" id="PF07679">
    <property type="entry name" value="I-set"/>
    <property type="match status" value="1"/>
</dbReference>
<dbReference type="EMBL" id="JAEAOA010001701">
    <property type="protein sequence ID" value="KAK3588807.1"/>
    <property type="molecule type" value="Genomic_DNA"/>
</dbReference>
<evidence type="ECO:0000313" key="4">
    <source>
        <dbReference type="EMBL" id="KAK3588807.1"/>
    </source>
</evidence>
<keyword evidence="2" id="KW-1133">Transmembrane helix</keyword>
<feature type="region of interest" description="Disordered" evidence="1">
    <location>
        <begin position="157"/>
        <end position="179"/>
    </location>
</feature>
<evidence type="ECO:0000313" key="5">
    <source>
        <dbReference type="Proteomes" id="UP001195483"/>
    </source>
</evidence>
<evidence type="ECO:0000256" key="2">
    <source>
        <dbReference type="SAM" id="Phobius"/>
    </source>
</evidence>
<organism evidence="4 5">
    <name type="scientific">Potamilus streckersoni</name>
    <dbReference type="NCBI Taxonomy" id="2493646"/>
    <lineage>
        <taxon>Eukaryota</taxon>
        <taxon>Metazoa</taxon>
        <taxon>Spiralia</taxon>
        <taxon>Lophotrochozoa</taxon>
        <taxon>Mollusca</taxon>
        <taxon>Bivalvia</taxon>
        <taxon>Autobranchia</taxon>
        <taxon>Heteroconchia</taxon>
        <taxon>Palaeoheterodonta</taxon>
        <taxon>Unionida</taxon>
        <taxon>Unionoidea</taxon>
        <taxon>Unionidae</taxon>
        <taxon>Ambleminae</taxon>
        <taxon>Lampsilini</taxon>
        <taxon>Potamilus</taxon>
    </lineage>
</organism>
<feature type="transmembrane region" description="Helical" evidence="2">
    <location>
        <begin position="125"/>
        <end position="150"/>
    </location>
</feature>
<sequence>MPTTILIPQNVSAHTGDQVSYTCFVSGTNKTLLNCQWYFRPNGETNIRQLVNGEKYNWSCKHCSEPYRYSLHITIKDVANDDTGNYFCEANTSVRNEAQLRVYDRHDSRQQSEEETTGSSLSNQVVHVVSAVAAMVFIALIALIVVIIFFRRRAKPNPRKRSENGQQQPSPSKNIYSGNGNGNPEIYILQLENPNYVEVILKSNTHIDKSTSTEDIYGHRL</sequence>
<reference evidence="4" key="2">
    <citation type="journal article" date="2021" name="Genome Biol. Evol.">
        <title>Developing a high-quality reference genome for a parasitic bivalve with doubly uniparental inheritance (Bivalvia: Unionida).</title>
        <authorList>
            <person name="Smith C.H."/>
        </authorList>
    </citation>
    <scope>NUCLEOTIDE SEQUENCE</scope>
    <source>
        <strain evidence="4">CHS0354</strain>
        <tissue evidence="4">Mantle</tissue>
    </source>
</reference>
<reference evidence="4" key="3">
    <citation type="submission" date="2023-05" db="EMBL/GenBank/DDBJ databases">
        <authorList>
            <person name="Smith C.H."/>
        </authorList>
    </citation>
    <scope>NUCLEOTIDE SEQUENCE</scope>
    <source>
        <strain evidence="4">CHS0354</strain>
        <tissue evidence="4">Mantle</tissue>
    </source>
</reference>
<dbReference type="PROSITE" id="PS50835">
    <property type="entry name" value="IG_LIKE"/>
    <property type="match status" value="1"/>
</dbReference>
<evidence type="ECO:0000256" key="1">
    <source>
        <dbReference type="SAM" id="MobiDB-lite"/>
    </source>
</evidence>
<protein>
    <recommendedName>
        <fullName evidence="3">Ig-like domain-containing protein</fullName>
    </recommendedName>
</protein>